<organism evidence="2">
    <name type="scientific">marine metagenome</name>
    <dbReference type="NCBI Taxonomy" id="408172"/>
    <lineage>
        <taxon>unclassified sequences</taxon>
        <taxon>metagenomes</taxon>
        <taxon>ecological metagenomes</taxon>
    </lineage>
</organism>
<name>A0A382HZ90_9ZZZZ</name>
<dbReference type="GO" id="GO:0016787">
    <property type="term" value="F:hydrolase activity"/>
    <property type="evidence" value="ECO:0007669"/>
    <property type="project" value="InterPro"/>
</dbReference>
<protein>
    <recommendedName>
        <fullName evidence="1">Calcineurin-like phosphoesterase domain-containing protein</fullName>
    </recommendedName>
</protein>
<evidence type="ECO:0000259" key="1">
    <source>
        <dbReference type="Pfam" id="PF00149"/>
    </source>
</evidence>
<gene>
    <name evidence="2" type="ORF">METZ01_LOCUS244797</name>
</gene>
<feature type="non-terminal residue" evidence="2">
    <location>
        <position position="343"/>
    </location>
</feature>
<accession>A0A382HZ90</accession>
<dbReference type="SUPFAM" id="SSF56300">
    <property type="entry name" value="Metallo-dependent phosphatases"/>
    <property type="match status" value="1"/>
</dbReference>
<proteinExistence type="predicted"/>
<reference evidence="2" key="1">
    <citation type="submission" date="2018-05" db="EMBL/GenBank/DDBJ databases">
        <authorList>
            <person name="Lanie J.A."/>
            <person name="Ng W.-L."/>
            <person name="Kazmierczak K.M."/>
            <person name="Andrzejewski T.M."/>
            <person name="Davidsen T.M."/>
            <person name="Wayne K.J."/>
            <person name="Tettelin H."/>
            <person name="Glass J.I."/>
            <person name="Rusch D."/>
            <person name="Podicherti R."/>
            <person name="Tsui H.-C.T."/>
            <person name="Winkler M.E."/>
        </authorList>
    </citation>
    <scope>NUCLEOTIDE SEQUENCE</scope>
</reference>
<dbReference type="EMBL" id="UINC01063862">
    <property type="protein sequence ID" value="SVB91943.1"/>
    <property type="molecule type" value="Genomic_DNA"/>
</dbReference>
<sequence length="343" mass="37808">MLGGALSPTAREHLAEARVSTVEKILELAEEENVDAILAAGDLFEFPSPSPAVITEVAAVIQRHRNIPIHAIPGNHDLYGHGTVWKSPEFEAIEHFHLHSEQTCAELSDGFHLHSIPVKSKFATDPQEDLLDDVSGQDGVHIVMAHGHDLSYMNFGDHEKSDCNLPIDSGKVIGKGYALVILGHWHSWNEVTPRVLYPGTHEQTKFTEKDAGYVAIIDIPEDGGNPVIVKKKVGQIQWSNEVFDCTGKDLPDELVDYARDISNDTHFLKLALTGEVELDDLTDAIPRAQQACEPLFRHLIFETQDITTSIDVVAMTNRVDLPVGLQKIQSNILSELKSAQGDD</sequence>
<dbReference type="InterPro" id="IPR050535">
    <property type="entry name" value="DNA_Repair-Maintenance_Comp"/>
</dbReference>
<dbReference type="InterPro" id="IPR029052">
    <property type="entry name" value="Metallo-depent_PP-like"/>
</dbReference>
<dbReference type="InterPro" id="IPR004843">
    <property type="entry name" value="Calcineurin-like_PHP"/>
</dbReference>
<evidence type="ECO:0000313" key="2">
    <source>
        <dbReference type="EMBL" id="SVB91943.1"/>
    </source>
</evidence>
<dbReference type="Pfam" id="PF00149">
    <property type="entry name" value="Metallophos"/>
    <property type="match status" value="1"/>
</dbReference>
<dbReference type="Gene3D" id="3.60.21.10">
    <property type="match status" value="1"/>
</dbReference>
<dbReference type="AlphaFoldDB" id="A0A382HZ90"/>
<dbReference type="PANTHER" id="PTHR30337">
    <property type="entry name" value="COMPONENT OF ATP-DEPENDENT DSDNA EXONUCLEASE"/>
    <property type="match status" value="1"/>
</dbReference>
<feature type="domain" description="Calcineurin-like phosphoesterase" evidence="1">
    <location>
        <begin position="21"/>
        <end position="187"/>
    </location>
</feature>